<dbReference type="GO" id="GO:0005737">
    <property type="term" value="C:cytoplasm"/>
    <property type="evidence" value="ECO:0007669"/>
    <property type="project" value="TreeGrafter"/>
</dbReference>
<dbReference type="InterPro" id="IPR034737">
    <property type="entry name" value="TCTP"/>
</dbReference>
<dbReference type="Proteomes" id="UP000321570">
    <property type="component" value="Unassembled WGS sequence"/>
</dbReference>
<protein>
    <submittedName>
        <fullName evidence="7">TCTP domain-containing protein</fullName>
    </submittedName>
</protein>
<comment type="similarity">
    <text evidence="1">Belongs to the TCTP family.</text>
</comment>
<dbReference type="InterPro" id="IPR011323">
    <property type="entry name" value="Mss4/transl-control_tumour"/>
</dbReference>
<dbReference type="PANTHER" id="PTHR11991:SF0">
    <property type="entry name" value="TRANSLATIONALLY-CONTROLLED TUMOR PROTEIN"/>
    <property type="match status" value="1"/>
</dbReference>
<sequence length="173" mass="20031">MIIYKDFLNGDEMFSDAFPIKKVNDFIWEVEGEFIKLKEGVEDSLIGANPSAEGGEDEGVQDDVRTVINIIHSHKLEQLDVGTVKDYQNYLKGYLKSVTDRVQQRCPEKKAEFQKAVGDYFKTKVIGDFKNIDFYRSTNSYPPNQYYIPCNFREDGTTPYFVFITEGLDEEKY</sequence>
<dbReference type="WBParaSite" id="HDID_0000083101-mRNA-1">
    <property type="protein sequence ID" value="HDID_0000083101-mRNA-1"/>
    <property type="gene ID" value="HDID_0000083101"/>
</dbReference>
<name>A0A0R3S9C1_HYMDI</name>
<evidence type="ECO:0000313" key="5">
    <source>
        <dbReference type="Proteomes" id="UP000274504"/>
    </source>
</evidence>
<dbReference type="AlphaFoldDB" id="A0A0R3S9C1"/>
<dbReference type="EMBL" id="CABIJS010000233">
    <property type="protein sequence ID" value="VUZ47318.1"/>
    <property type="molecule type" value="Genomic_DNA"/>
</dbReference>
<dbReference type="PROSITE" id="PS01002">
    <property type="entry name" value="TCTP_1"/>
    <property type="match status" value="1"/>
</dbReference>
<dbReference type="PROSITE" id="PS51797">
    <property type="entry name" value="TCTP_3"/>
    <property type="match status" value="1"/>
</dbReference>
<evidence type="ECO:0000313" key="6">
    <source>
        <dbReference type="Proteomes" id="UP000321570"/>
    </source>
</evidence>
<evidence type="ECO:0000256" key="1">
    <source>
        <dbReference type="PROSITE-ProRule" id="PRU01133"/>
    </source>
</evidence>
<evidence type="ECO:0000313" key="4">
    <source>
        <dbReference type="EMBL" id="VUZ47318.1"/>
    </source>
</evidence>
<dbReference type="EMBL" id="UYSG01000124">
    <property type="protein sequence ID" value="VDL18293.1"/>
    <property type="molecule type" value="Genomic_DNA"/>
</dbReference>
<evidence type="ECO:0000313" key="7">
    <source>
        <dbReference type="WBParaSite" id="HDID_0000083101-mRNA-1"/>
    </source>
</evidence>
<reference evidence="7" key="1">
    <citation type="submission" date="2017-02" db="UniProtKB">
        <authorList>
            <consortium name="WormBaseParasite"/>
        </authorList>
    </citation>
    <scope>IDENTIFICATION</scope>
</reference>
<organism evidence="7">
    <name type="scientific">Hymenolepis diminuta</name>
    <name type="common">Rat tapeworm</name>
    <dbReference type="NCBI Taxonomy" id="6216"/>
    <lineage>
        <taxon>Eukaryota</taxon>
        <taxon>Metazoa</taxon>
        <taxon>Spiralia</taxon>
        <taxon>Lophotrochozoa</taxon>
        <taxon>Platyhelminthes</taxon>
        <taxon>Cestoda</taxon>
        <taxon>Eucestoda</taxon>
        <taxon>Cyclophyllidea</taxon>
        <taxon>Hymenolepididae</taxon>
        <taxon>Hymenolepis</taxon>
    </lineage>
</organism>
<dbReference type="InterPro" id="IPR018103">
    <property type="entry name" value="Translation_control_tumour_CS"/>
</dbReference>
<feature type="domain" description="TCTP" evidence="2">
    <location>
        <begin position="1"/>
        <end position="173"/>
    </location>
</feature>
<proteinExistence type="inferred from homology"/>
<dbReference type="SUPFAM" id="SSF51316">
    <property type="entry name" value="Mss4-like"/>
    <property type="match status" value="1"/>
</dbReference>
<reference evidence="3 5" key="2">
    <citation type="submission" date="2018-11" db="EMBL/GenBank/DDBJ databases">
        <authorList>
            <consortium name="Pathogen Informatics"/>
        </authorList>
    </citation>
    <scope>NUCLEOTIDE SEQUENCE [LARGE SCALE GENOMIC DNA]</scope>
</reference>
<evidence type="ECO:0000259" key="2">
    <source>
        <dbReference type="PROSITE" id="PS51797"/>
    </source>
</evidence>
<accession>A0A0R3S9C1</accession>
<dbReference type="PANTHER" id="PTHR11991">
    <property type="entry name" value="TRANSLATIONALLY CONTROLLED TUMOR PROTEIN-RELATED"/>
    <property type="match status" value="1"/>
</dbReference>
<dbReference type="Pfam" id="PF00838">
    <property type="entry name" value="TCTP"/>
    <property type="match status" value="1"/>
</dbReference>
<dbReference type="GO" id="GO:0005509">
    <property type="term" value="F:calcium ion binding"/>
    <property type="evidence" value="ECO:0007669"/>
    <property type="project" value="TreeGrafter"/>
</dbReference>
<reference evidence="4 6" key="3">
    <citation type="submission" date="2019-07" db="EMBL/GenBank/DDBJ databases">
        <authorList>
            <person name="Jastrzebski P J."/>
            <person name="Paukszto L."/>
            <person name="Jastrzebski P J."/>
        </authorList>
    </citation>
    <scope>NUCLEOTIDE SEQUENCE [LARGE SCALE GENOMIC DNA]</scope>
    <source>
        <strain evidence="4 6">WMS-il1</strain>
    </source>
</reference>
<dbReference type="PRINTS" id="PR01653">
    <property type="entry name" value="TCTPROTEIN"/>
</dbReference>
<dbReference type="Proteomes" id="UP000274504">
    <property type="component" value="Unassembled WGS sequence"/>
</dbReference>
<gene>
    <name evidence="3" type="ORF">HDID_LOCUS832</name>
    <name evidence="4" type="ORF">WMSIL1_LOCUS6909</name>
</gene>
<dbReference type="InterPro" id="IPR018105">
    <property type="entry name" value="Translational_control_tumour_p"/>
</dbReference>
<dbReference type="OrthoDB" id="10248936at2759"/>
<keyword evidence="6" id="KW-1185">Reference proteome</keyword>
<dbReference type="InterPro" id="IPR011057">
    <property type="entry name" value="Mss4-like_sf"/>
</dbReference>
<dbReference type="Gene3D" id="2.170.150.10">
    <property type="entry name" value="Metal Binding Protein, Guanine Nucleotide Exchange Factor, Chain A"/>
    <property type="match status" value="1"/>
</dbReference>
<dbReference type="STRING" id="6216.A0A0R3S9C1"/>
<evidence type="ECO:0000313" key="3">
    <source>
        <dbReference type="EMBL" id="VDL18293.1"/>
    </source>
</evidence>